<dbReference type="InterPro" id="IPR017969">
    <property type="entry name" value="Heavy-metal-associated_CS"/>
</dbReference>
<evidence type="ECO:0000256" key="15">
    <source>
        <dbReference type="ARBA" id="ARBA00022989"/>
    </source>
</evidence>
<comment type="similarity">
    <text evidence="2 22">Belongs to the cation transport ATPase (P-type) (TC 3.A.3) family. Type IB subfamily.</text>
</comment>
<feature type="transmembrane region" description="Helical" evidence="22">
    <location>
        <begin position="474"/>
        <end position="496"/>
    </location>
</feature>
<dbReference type="PROSITE" id="PS01047">
    <property type="entry name" value="HMA_1"/>
    <property type="match status" value="2"/>
</dbReference>
<evidence type="ECO:0000256" key="7">
    <source>
        <dbReference type="ARBA" id="ARBA00022692"/>
    </source>
</evidence>
<dbReference type="Gene3D" id="3.40.50.1000">
    <property type="entry name" value="HAD superfamily/HAD-like"/>
    <property type="match status" value="3"/>
</dbReference>
<dbReference type="InterPro" id="IPR008250">
    <property type="entry name" value="ATPase_P-typ_transduc_dom_A_sf"/>
</dbReference>
<dbReference type="RefSeq" id="WP_018978938.1">
    <property type="nucleotide sequence ID" value="NZ_BMLN01000005.1"/>
</dbReference>
<dbReference type="EMBL" id="BMLN01000005">
    <property type="protein sequence ID" value="GGO00327.1"/>
    <property type="molecule type" value="Genomic_DNA"/>
</dbReference>
<dbReference type="PRINTS" id="PR00942">
    <property type="entry name" value="CUATPASEI"/>
</dbReference>
<evidence type="ECO:0000256" key="1">
    <source>
        <dbReference type="ARBA" id="ARBA00004127"/>
    </source>
</evidence>
<dbReference type="InterPro" id="IPR023298">
    <property type="entry name" value="ATPase_P-typ_TM_dom_sf"/>
</dbReference>
<dbReference type="Gene3D" id="2.70.150.10">
    <property type="entry name" value="Calcium-transporting ATPase, cytoplasmic transduction domain A"/>
    <property type="match status" value="1"/>
</dbReference>
<dbReference type="CDD" id="cd02094">
    <property type="entry name" value="P-type_ATPase_Cu-like"/>
    <property type="match status" value="1"/>
</dbReference>
<dbReference type="Gene3D" id="3.30.70.100">
    <property type="match status" value="2"/>
</dbReference>
<feature type="transmembrane region" description="Helical" evidence="22">
    <location>
        <begin position="240"/>
        <end position="262"/>
    </location>
</feature>
<evidence type="ECO:0000256" key="17">
    <source>
        <dbReference type="ARBA" id="ARBA00023065"/>
    </source>
</evidence>
<evidence type="ECO:0000259" key="23">
    <source>
        <dbReference type="PROSITE" id="PS50846"/>
    </source>
</evidence>
<keyword evidence="9" id="KW-0677">Repeat</keyword>
<evidence type="ECO:0000256" key="10">
    <source>
        <dbReference type="ARBA" id="ARBA00022741"/>
    </source>
</evidence>
<accession>A0ABQ2L2F4</accession>
<feature type="transmembrane region" description="Helical" evidence="22">
    <location>
        <begin position="287"/>
        <end position="305"/>
    </location>
</feature>
<organism evidence="24 25">
    <name type="scientific">Saccharibacillus kuerlensis</name>
    <dbReference type="NCBI Taxonomy" id="459527"/>
    <lineage>
        <taxon>Bacteria</taxon>
        <taxon>Bacillati</taxon>
        <taxon>Bacillota</taxon>
        <taxon>Bacilli</taxon>
        <taxon>Bacillales</taxon>
        <taxon>Paenibacillaceae</taxon>
        <taxon>Saccharibacillus</taxon>
    </lineage>
</organism>
<dbReference type="InterPro" id="IPR001757">
    <property type="entry name" value="P_typ_ATPase"/>
</dbReference>
<keyword evidence="11" id="KW-0187">Copper transport</keyword>
<keyword evidence="22" id="KW-1003">Cell membrane</keyword>
<evidence type="ECO:0000256" key="11">
    <source>
        <dbReference type="ARBA" id="ARBA00022796"/>
    </source>
</evidence>
<dbReference type="Gene3D" id="3.40.1110.10">
    <property type="entry name" value="Calcium-transporting ATPase, cytoplasmic domain N"/>
    <property type="match status" value="2"/>
</dbReference>
<dbReference type="InterPro" id="IPR023299">
    <property type="entry name" value="ATPase_P-typ_cyto_dom_N"/>
</dbReference>
<comment type="subcellular location">
    <subcellularLocation>
        <location evidence="22">Cell membrane</location>
    </subcellularLocation>
    <subcellularLocation>
        <location evidence="1">Endomembrane system</location>
        <topology evidence="1">Multi-pass membrane protein</topology>
    </subcellularLocation>
</comment>
<evidence type="ECO:0000313" key="25">
    <source>
        <dbReference type="Proteomes" id="UP000606653"/>
    </source>
</evidence>
<evidence type="ECO:0000256" key="12">
    <source>
        <dbReference type="ARBA" id="ARBA00022840"/>
    </source>
</evidence>
<evidence type="ECO:0000256" key="8">
    <source>
        <dbReference type="ARBA" id="ARBA00022723"/>
    </source>
</evidence>
<keyword evidence="12 22" id="KW-0067">ATP-binding</keyword>
<dbReference type="Pfam" id="PF00702">
    <property type="entry name" value="Hydrolase"/>
    <property type="match status" value="1"/>
</dbReference>
<evidence type="ECO:0000256" key="21">
    <source>
        <dbReference type="ARBA" id="ARBA00049289"/>
    </source>
</evidence>
<dbReference type="Proteomes" id="UP000606653">
    <property type="component" value="Unassembled WGS sequence"/>
</dbReference>
<dbReference type="InterPro" id="IPR044492">
    <property type="entry name" value="P_typ_ATPase_HD_dom"/>
</dbReference>
<comment type="caution">
    <text evidence="24">The sequence shown here is derived from an EMBL/GenBank/DDBJ whole genome shotgun (WGS) entry which is preliminary data.</text>
</comment>
<feature type="transmembrane region" description="Helical" evidence="22">
    <location>
        <begin position="206"/>
        <end position="228"/>
    </location>
</feature>
<gene>
    <name evidence="24" type="primary">copA</name>
    <name evidence="24" type="ORF">GCM10010969_21410</name>
</gene>
<dbReference type="InterPro" id="IPR006122">
    <property type="entry name" value="HMA_Cu_ion-bd"/>
</dbReference>
<keyword evidence="5" id="KW-0813">Transport</keyword>
<dbReference type="SUPFAM" id="SSF55008">
    <property type="entry name" value="HMA, heavy metal-associated domain"/>
    <property type="match status" value="2"/>
</dbReference>
<evidence type="ECO:0000313" key="24">
    <source>
        <dbReference type="EMBL" id="GGO00327.1"/>
    </source>
</evidence>
<evidence type="ECO:0000256" key="2">
    <source>
        <dbReference type="ARBA" id="ARBA00006024"/>
    </source>
</evidence>
<dbReference type="InterPro" id="IPR059000">
    <property type="entry name" value="ATPase_P-type_domA"/>
</dbReference>
<dbReference type="SFLD" id="SFLDS00003">
    <property type="entry name" value="Haloacid_Dehalogenase"/>
    <property type="match status" value="1"/>
</dbReference>
<keyword evidence="14" id="KW-1278">Translocase</keyword>
<evidence type="ECO:0000256" key="14">
    <source>
        <dbReference type="ARBA" id="ARBA00022967"/>
    </source>
</evidence>
<feature type="transmembrane region" description="Helical" evidence="22">
    <location>
        <begin position="826"/>
        <end position="845"/>
    </location>
</feature>
<keyword evidence="10 22" id="KW-0547">Nucleotide-binding</keyword>
<dbReference type="PROSITE" id="PS00154">
    <property type="entry name" value="ATPASE_E1_E2"/>
    <property type="match status" value="1"/>
</dbReference>
<dbReference type="NCBIfam" id="TIGR01525">
    <property type="entry name" value="ATPase-IB_hvy"/>
    <property type="match status" value="1"/>
</dbReference>
<evidence type="ECO:0000256" key="16">
    <source>
        <dbReference type="ARBA" id="ARBA00023008"/>
    </source>
</evidence>
<dbReference type="SUPFAM" id="SSF81653">
    <property type="entry name" value="Calcium ATPase, transduction domain A"/>
    <property type="match status" value="1"/>
</dbReference>
<feature type="domain" description="HMA" evidence="23">
    <location>
        <begin position="17"/>
        <end position="83"/>
    </location>
</feature>
<dbReference type="PROSITE" id="PS50846">
    <property type="entry name" value="HMA_2"/>
    <property type="match status" value="2"/>
</dbReference>
<evidence type="ECO:0000256" key="9">
    <source>
        <dbReference type="ARBA" id="ARBA00022737"/>
    </source>
</evidence>
<keyword evidence="17" id="KW-0406">Ion transport</keyword>
<dbReference type="Pfam" id="PF00122">
    <property type="entry name" value="E1-E2_ATPase"/>
    <property type="match status" value="1"/>
</dbReference>
<dbReference type="InterPro" id="IPR023214">
    <property type="entry name" value="HAD_sf"/>
</dbReference>
<evidence type="ECO:0000256" key="19">
    <source>
        <dbReference type="ARBA" id="ARBA00029719"/>
    </source>
</evidence>
<dbReference type="Pfam" id="PF00403">
    <property type="entry name" value="HMA"/>
    <property type="match status" value="2"/>
</dbReference>
<dbReference type="SFLD" id="SFLDG00002">
    <property type="entry name" value="C1.7:_P-type_atpase_like"/>
    <property type="match status" value="1"/>
</dbReference>
<dbReference type="CDD" id="cd00371">
    <property type="entry name" value="HMA"/>
    <property type="match status" value="2"/>
</dbReference>
<dbReference type="PRINTS" id="PR00119">
    <property type="entry name" value="CATATPASE"/>
</dbReference>
<feature type="transmembrane region" description="Helical" evidence="22">
    <location>
        <begin position="851"/>
        <end position="868"/>
    </location>
</feature>
<keyword evidence="13" id="KW-0460">Magnesium</keyword>
<proteinExistence type="inferred from homology"/>
<dbReference type="SUPFAM" id="SSF56784">
    <property type="entry name" value="HAD-like"/>
    <property type="match status" value="1"/>
</dbReference>
<keyword evidence="16" id="KW-0186">Copper</keyword>
<dbReference type="PANTHER" id="PTHR43520:SF8">
    <property type="entry name" value="P-TYPE CU(+) TRANSPORTER"/>
    <property type="match status" value="1"/>
</dbReference>
<keyword evidence="7 22" id="KW-0812">Transmembrane</keyword>
<name>A0ABQ2L2F4_9BACL</name>
<keyword evidence="6" id="KW-0597">Phosphoprotein</keyword>
<reference evidence="25" key="1">
    <citation type="journal article" date="2019" name="Int. J. Syst. Evol. Microbiol.">
        <title>The Global Catalogue of Microorganisms (GCM) 10K type strain sequencing project: providing services to taxonomists for standard genome sequencing and annotation.</title>
        <authorList>
            <consortium name="The Broad Institute Genomics Platform"/>
            <consortium name="The Broad Institute Genome Sequencing Center for Infectious Disease"/>
            <person name="Wu L."/>
            <person name="Ma J."/>
        </authorList>
    </citation>
    <scope>NUCLEOTIDE SEQUENCE [LARGE SCALE GENOMIC DNA]</scope>
    <source>
        <strain evidence="25">CGMCC 1.6964</strain>
    </source>
</reference>
<evidence type="ECO:0000256" key="18">
    <source>
        <dbReference type="ARBA" id="ARBA00023136"/>
    </source>
</evidence>
<dbReference type="InterPro" id="IPR018303">
    <property type="entry name" value="ATPase_P-typ_P_site"/>
</dbReference>
<dbReference type="InterPro" id="IPR027256">
    <property type="entry name" value="P-typ_ATPase_IB"/>
</dbReference>
<dbReference type="PRINTS" id="PR00943">
    <property type="entry name" value="CUATPASE"/>
</dbReference>
<keyword evidence="18 22" id="KW-0472">Membrane</keyword>
<comment type="catalytic activity">
    <reaction evidence="21">
        <text>Cu(+)(in) + ATP + H2O = Cu(+)(out) + ADP + phosphate + H(+)</text>
        <dbReference type="Rhea" id="RHEA:25792"/>
        <dbReference type="ChEBI" id="CHEBI:15377"/>
        <dbReference type="ChEBI" id="CHEBI:15378"/>
        <dbReference type="ChEBI" id="CHEBI:30616"/>
        <dbReference type="ChEBI" id="CHEBI:43474"/>
        <dbReference type="ChEBI" id="CHEBI:49552"/>
        <dbReference type="ChEBI" id="CHEBI:456216"/>
        <dbReference type="EC" id="7.2.2.8"/>
    </reaction>
</comment>
<feature type="domain" description="HMA" evidence="23">
    <location>
        <begin position="85"/>
        <end position="151"/>
    </location>
</feature>
<dbReference type="SFLD" id="SFLDF00027">
    <property type="entry name" value="p-type_atpase"/>
    <property type="match status" value="1"/>
</dbReference>
<keyword evidence="15 22" id="KW-1133">Transmembrane helix</keyword>
<evidence type="ECO:0000256" key="13">
    <source>
        <dbReference type="ARBA" id="ARBA00022842"/>
    </source>
</evidence>
<dbReference type="InterPro" id="IPR006121">
    <property type="entry name" value="HMA_dom"/>
</dbReference>
<feature type="transmembrane region" description="Helical" evidence="22">
    <location>
        <begin position="169"/>
        <end position="186"/>
    </location>
</feature>
<dbReference type="Gene3D" id="1.20.1110.10">
    <property type="entry name" value="Calcium-transporting ATPase, transmembrane domain"/>
    <property type="match status" value="1"/>
</dbReference>
<dbReference type="NCBIfam" id="TIGR00003">
    <property type="entry name" value="copper ion binding protein"/>
    <property type="match status" value="2"/>
</dbReference>
<sequence>MQTKTETQPAKEQVNTRQAALQIGGMTCAACSARIEKGLKRMPGIADANVNLALEKASVDYNPKETDLTKIQRKIESLGYSTVKESSDFEIGGMTCAACSARIEKGLNRMPGVLSASVNLALETAHVEYSPGAVEPSDIMRKVQQIGYEAKLKGESGGRDRSGEERSRIIRLLISVLLSLPLLWAMGGHFSFTSFIYVPELFMNPWFQMALATPVQLIIGWPFYVGAYKALRSGSANMDVLVALGTSAAYFYSVYLTVRWAADGSDGGGMAGMDGMSGMAGHGMPELYFETSAVLITLILVGKWFEARAKGRSSEAIRSLMGLQAKTAIIVKDGAELEVAVEEVVPGDIVRVRPGEKIPVDGIVTEGRSSVDESMLTGESLPVDKEAGELVTGATINKNGSLLMRATKVGRDTALAQIVRVVEEAQGSKAPIQRMADVISGIFVPIVVGIAAVTFLVWYFAVQPGSFSEALEKAIAVLVIACPCALGLATPTSIMAGSGRAAEFGILFKGGEHLEAAQQVDTVVLDKTGTITKGKPELTDVIVYGKGGLASNTAGAVLSASEAATSAAGSLTISAGSLASSAGALTSSAEEELLALVGAAENASEHPLAEALVRGAGERGVTLPQADRFESLPGYGIRAMVNGTEVLVGTRRLLQQNGIDASAALPDMERLESEGKTAMLAAADGRLAGVVAVADTLKESSPEAIRRLRSMGLRVVMITGDNLATARAIAKQAGIDEADVLAEVLPEGKAAEVKKLQEAGRIVAMVGDGINDAPALATADTGMAIGTGTDVAMEAADITLMRGDLNGIADAIEMSRRTMRNIRQNLFWALAYNVIGIPVAAAGFLAPWLAGAAMAFSSVSVVLNALRLQRVKLSRLR</sequence>
<dbReference type="InterPro" id="IPR036412">
    <property type="entry name" value="HAD-like_sf"/>
</dbReference>
<dbReference type="NCBIfam" id="TIGR01494">
    <property type="entry name" value="ATPase_P-type"/>
    <property type="match status" value="2"/>
</dbReference>
<evidence type="ECO:0000256" key="20">
    <source>
        <dbReference type="ARBA" id="ARBA00033239"/>
    </source>
</evidence>
<keyword evidence="25" id="KW-1185">Reference proteome</keyword>
<evidence type="ECO:0000256" key="3">
    <source>
        <dbReference type="ARBA" id="ARBA00012517"/>
    </source>
</evidence>
<dbReference type="SUPFAM" id="SSF81665">
    <property type="entry name" value="Calcium ATPase, transmembrane domain M"/>
    <property type="match status" value="1"/>
</dbReference>
<protein>
    <recommendedName>
        <fullName evidence="4">Copper-exporting P-type ATPase</fullName>
        <ecNumber evidence="3">7.2.2.8</ecNumber>
    </recommendedName>
    <alternativeName>
        <fullName evidence="19">Copper-exporting P-type ATPase A</fullName>
    </alternativeName>
    <alternativeName>
        <fullName evidence="20">Cu(+)-exporting ATPase</fullName>
    </alternativeName>
</protein>
<feature type="transmembrane region" description="Helical" evidence="22">
    <location>
        <begin position="438"/>
        <end position="462"/>
    </location>
</feature>
<evidence type="ECO:0000256" key="22">
    <source>
        <dbReference type="RuleBase" id="RU362081"/>
    </source>
</evidence>
<dbReference type="PANTHER" id="PTHR43520">
    <property type="entry name" value="ATP7, ISOFORM B"/>
    <property type="match status" value="1"/>
</dbReference>
<evidence type="ECO:0000256" key="4">
    <source>
        <dbReference type="ARBA" id="ARBA00015102"/>
    </source>
</evidence>
<dbReference type="EC" id="7.2.2.8" evidence="3"/>
<dbReference type="InterPro" id="IPR036163">
    <property type="entry name" value="HMA_dom_sf"/>
</dbReference>
<keyword evidence="8 22" id="KW-0479">Metal-binding</keyword>
<evidence type="ECO:0000256" key="5">
    <source>
        <dbReference type="ARBA" id="ARBA00022448"/>
    </source>
</evidence>
<evidence type="ECO:0000256" key="6">
    <source>
        <dbReference type="ARBA" id="ARBA00022553"/>
    </source>
</evidence>